<dbReference type="Pfam" id="PF00083">
    <property type="entry name" value="Sugar_tr"/>
    <property type="match status" value="1"/>
</dbReference>
<evidence type="ECO:0000313" key="9">
    <source>
        <dbReference type="EMBL" id="KAB7495526.1"/>
    </source>
</evidence>
<dbReference type="InterPro" id="IPR036259">
    <property type="entry name" value="MFS_trans_sf"/>
</dbReference>
<proteinExistence type="inferred from homology"/>
<dbReference type="PRINTS" id="PR00171">
    <property type="entry name" value="SUGRTRNSPORT"/>
</dbReference>
<feature type="domain" description="Major facilitator superfamily (MFS) profile" evidence="8">
    <location>
        <begin position="1"/>
        <end position="113"/>
    </location>
</feature>
<evidence type="ECO:0000256" key="7">
    <source>
        <dbReference type="SAM" id="Phobius"/>
    </source>
</evidence>
<dbReference type="PANTHER" id="PTHR48023:SF4">
    <property type="entry name" value="D-XYLOSE-PROTON SYMPORTER-LIKE 2"/>
    <property type="match status" value="1"/>
</dbReference>
<evidence type="ECO:0000256" key="6">
    <source>
        <dbReference type="ARBA" id="ARBA00023136"/>
    </source>
</evidence>
<dbReference type="PROSITE" id="PS50850">
    <property type="entry name" value="MFS"/>
    <property type="match status" value="1"/>
</dbReference>
<dbReference type="Gene3D" id="1.20.1250.20">
    <property type="entry name" value="MFS general substrate transporter like domains"/>
    <property type="match status" value="1"/>
</dbReference>
<dbReference type="GO" id="GO:0016020">
    <property type="term" value="C:membrane"/>
    <property type="evidence" value="ECO:0007669"/>
    <property type="project" value="UniProtKB-SubCell"/>
</dbReference>
<dbReference type="GO" id="GO:1904659">
    <property type="term" value="P:D-glucose transmembrane transport"/>
    <property type="evidence" value="ECO:0007669"/>
    <property type="project" value="TreeGrafter"/>
</dbReference>
<dbReference type="GO" id="GO:0022857">
    <property type="term" value="F:transmembrane transporter activity"/>
    <property type="evidence" value="ECO:0007669"/>
    <property type="project" value="InterPro"/>
</dbReference>
<comment type="similarity">
    <text evidence="2">Belongs to the major facilitator superfamily. Sugar transporter (TC 2.A.1.1) family. Glucose transporter subfamily.</text>
</comment>
<dbReference type="PANTHER" id="PTHR48023">
    <property type="entry name" value="D-XYLOSE-PROTON SYMPORTER-LIKE 2"/>
    <property type="match status" value="1"/>
</dbReference>
<dbReference type="EMBL" id="SEYY01022484">
    <property type="protein sequence ID" value="KAB7495526.1"/>
    <property type="molecule type" value="Genomic_DNA"/>
</dbReference>
<evidence type="ECO:0000256" key="1">
    <source>
        <dbReference type="ARBA" id="ARBA00004141"/>
    </source>
</evidence>
<protein>
    <submittedName>
        <fullName evidence="9">Solute carrier family 2, facilitated glucose transporter member 10</fullName>
    </submittedName>
</protein>
<gene>
    <name evidence="9" type="ORF">Anas_11892</name>
</gene>
<feature type="transmembrane region" description="Helical" evidence="7">
    <location>
        <begin position="85"/>
        <end position="109"/>
    </location>
</feature>
<dbReference type="InterPro" id="IPR020846">
    <property type="entry name" value="MFS_dom"/>
</dbReference>
<dbReference type="OrthoDB" id="6379448at2759"/>
<comment type="caution">
    <text evidence="9">The sequence shown here is derived from an EMBL/GenBank/DDBJ whole genome shotgun (WGS) entry which is preliminary data.</text>
</comment>
<evidence type="ECO:0000259" key="8">
    <source>
        <dbReference type="PROSITE" id="PS50850"/>
    </source>
</evidence>
<keyword evidence="9" id="KW-0762">Sugar transport</keyword>
<evidence type="ECO:0000313" key="10">
    <source>
        <dbReference type="Proteomes" id="UP000326759"/>
    </source>
</evidence>
<dbReference type="InterPro" id="IPR005828">
    <property type="entry name" value="MFS_sugar_transport-like"/>
</dbReference>
<dbReference type="AlphaFoldDB" id="A0A5N5SNE1"/>
<keyword evidence="5 7" id="KW-1133">Transmembrane helix</keyword>
<keyword evidence="10" id="KW-1185">Reference proteome</keyword>
<evidence type="ECO:0000256" key="3">
    <source>
        <dbReference type="ARBA" id="ARBA00022448"/>
    </source>
</evidence>
<keyword evidence="4 7" id="KW-0812">Transmembrane</keyword>
<dbReference type="SUPFAM" id="SSF103473">
    <property type="entry name" value="MFS general substrate transporter"/>
    <property type="match status" value="1"/>
</dbReference>
<comment type="subcellular location">
    <subcellularLocation>
        <location evidence="1">Membrane</location>
        <topology evidence="1">Multi-pass membrane protein</topology>
    </subcellularLocation>
</comment>
<feature type="transmembrane region" description="Helical" evidence="7">
    <location>
        <begin position="59"/>
        <end position="79"/>
    </location>
</feature>
<evidence type="ECO:0000256" key="5">
    <source>
        <dbReference type="ARBA" id="ARBA00022989"/>
    </source>
</evidence>
<keyword evidence="6 7" id="KW-0472">Membrane</keyword>
<accession>A0A5N5SNE1</accession>
<name>A0A5N5SNE1_9CRUS</name>
<dbReference type="InterPro" id="IPR050820">
    <property type="entry name" value="MFS_Sugar_Transporter"/>
</dbReference>
<evidence type="ECO:0000256" key="4">
    <source>
        <dbReference type="ARBA" id="ARBA00022692"/>
    </source>
</evidence>
<feature type="transmembrane region" description="Helical" evidence="7">
    <location>
        <begin position="23"/>
        <end position="47"/>
    </location>
</feature>
<sequence>MGASLVFVAICEGVVPIREGTWVAVLATMVYVSSYSLGIGPLTWVLMGELFPLDAREKASALVSVLNWLLAFVVTKTYFSLESSVGIIGICLVYASVCLIGGGTLFFLVPETKGKSLAEIEAHFSSPQKGI</sequence>
<reference evidence="9 10" key="1">
    <citation type="journal article" date="2019" name="PLoS Biol.">
        <title>Sex chromosomes control vertical transmission of feminizing Wolbachia symbionts in an isopod.</title>
        <authorList>
            <person name="Becking T."/>
            <person name="Chebbi M.A."/>
            <person name="Giraud I."/>
            <person name="Moumen B."/>
            <person name="Laverre T."/>
            <person name="Caubet Y."/>
            <person name="Peccoud J."/>
            <person name="Gilbert C."/>
            <person name="Cordaux R."/>
        </authorList>
    </citation>
    <scope>NUCLEOTIDE SEQUENCE [LARGE SCALE GENOMIC DNA]</scope>
    <source>
        <strain evidence="9">ANa2</strain>
        <tissue evidence="9">Whole body excluding digestive tract and cuticle</tissue>
    </source>
</reference>
<keyword evidence="3" id="KW-0813">Transport</keyword>
<dbReference type="InterPro" id="IPR003663">
    <property type="entry name" value="Sugar/inositol_transpt"/>
</dbReference>
<dbReference type="Proteomes" id="UP000326759">
    <property type="component" value="Unassembled WGS sequence"/>
</dbReference>
<organism evidence="9 10">
    <name type="scientific">Armadillidium nasatum</name>
    <dbReference type="NCBI Taxonomy" id="96803"/>
    <lineage>
        <taxon>Eukaryota</taxon>
        <taxon>Metazoa</taxon>
        <taxon>Ecdysozoa</taxon>
        <taxon>Arthropoda</taxon>
        <taxon>Crustacea</taxon>
        <taxon>Multicrustacea</taxon>
        <taxon>Malacostraca</taxon>
        <taxon>Eumalacostraca</taxon>
        <taxon>Peracarida</taxon>
        <taxon>Isopoda</taxon>
        <taxon>Oniscidea</taxon>
        <taxon>Crinocheta</taxon>
        <taxon>Armadillidiidae</taxon>
        <taxon>Armadillidium</taxon>
    </lineage>
</organism>
<evidence type="ECO:0000256" key="2">
    <source>
        <dbReference type="ARBA" id="ARBA00007004"/>
    </source>
</evidence>